<name>A0ABW7J0Y5_9VIBR</name>
<gene>
    <name evidence="1" type="ORF">ACGRQ9_15235</name>
</gene>
<dbReference type="InterPro" id="IPR022050">
    <property type="entry name" value="T_hemolysin"/>
</dbReference>
<evidence type="ECO:0000313" key="1">
    <source>
        <dbReference type="EMBL" id="MFH0266799.1"/>
    </source>
</evidence>
<evidence type="ECO:0000313" key="2">
    <source>
        <dbReference type="Proteomes" id="UP001607151"/>
    </source>
</evidence>
<sequence>MKRHNSSTLNLMVIDAHHPRWQEAIDYIALRYCEAFSAQVNHFMPRFMALSDHEKILALCGIRSGNEGELFLEQYLDTSAESILSQVFSTPIPRDKLIEFGQLASFTQGMSPEHFYLMASTLVEQGFEWCIFTATDPLFRLMKRLGLEPTVITEADPSRIYNAKQVWGTYYEHHPRILAGNLKQGLARLHAIHLSAYPQLDNVSEVKSL</sequence>
<accession>A0ABW7J0Y5</accession>
<organism evidence="1 2">
    <name type="scientific">Vibrio rumoiensis</name>
    <dbReference type="NCBI Taxonomy" id="76258"/>
    <lineage>
        <taxon>Bacteria</taxon>
        <taxon>Pseudomonadati</taxon>
        <taxon>Pseudomonadota</taxon>
        <taxon>Gammaproteobacteria</taxon>
        <taxon>Vibrionales</taxon>
        <taxon>Vibrionaceae</taxon>
        <taxon>Vibrio</taxon>
    </lineage>
</organism>
<protein>
    <submittedName>
        <fullName evidence="1">Thermostable hemolysin</fullName>
    </submittedName>
</protein>
<comment type="caution">
    <text evidence="1">The sequence shown here is derived from an EMBL/GenBank/DDBJ whole genome shotgun (WGS) entry which is preliminary data.</text>
</comment>
<keyword evidence="2" id="KW-1185">Reference proteome</keyword>
<dbReference type="Proteomes" id="UP001607151">
    <property type="component" value="Unassembled WGS sequence"/>
</dbReference>
<dbReference type="EMBL" id="JBIHSN010000003">
    <property type="protein sequence ID" value="MFH0266799.1"/>
    <property type="molecule type" value="Genomic_DNA"/>
</dbReference>
<dbReference type="RefSeq" id="WP_394608441.1">
    <property type="nucleotide sequence ID" value="NZ_JBIHSJ010000004.1"/>
</dbReference>
<reference evidence="1 2" key="1">
    <citation type="submission" date="2024-10" db="EMBL/GenBank/DDBJ databases">
        <authorList>
            <person name="Yibar A."/>
            <person name="Saticioglu I.B."/>
            <person name="Duman M."/>
            <person name="Ajmi N."/>
            <person name="Gurler F."/>
            <person name="Ay H."/>
            <person name="Onuk E."/>
            <person name="Guler S."/>
            <person name="Romalde J.L."/>
        </authorList>
    </citation>
    <scope>NUCLEOTIDE SEQUENCE [LARGE SCALE GENOMIC DNA]</scope>
    <source>
        <strain evidence="1 2">14-MA-B</strain>
    </source>
</reference>
<dbReference type="Pfam" id="PF12261">
    <property type="entry name" value="T_hemolysin"/>
    <property type="match status" value="1"/>
</dbReference>
<proteinExistence type="predicted"/>